<reference evidence="1" key="1">
    <citation type="submission" date="2005-08" db="EMBL/GenBank/DDBJ databases">
        <title>Complete sequence of Dechloromonas aromatica RCB.</title>
        <authorList>
            <person name="Salinero K.K."/>
            <person name="Copeland A."/>
            <person name="Lucas S."/>
            <person name="Lapidus A."/>
            <person name="Barry K."/>
            <person name="Detter J.C."/>
            <person name="Glavina T."/>
            <person name="Hammon N."/>
            <person name="Israni S."/>
            <person name="Pitluck S."/>
            <person name="Di Bartolo G."/>
            <person name="Trong S."/>
            <person name="Schmutz J."/>
            <person name="Larimer F."/>
            <person name="Land M."/>
            <person name="Ivanova N."/>
            <person name="Richardson P."/>
        </authorList>
    </citation>
    <scope>NUCLEOTIDE SEQUENCE</scope>
    <source>
        <strain evidence="1">RCB</strain>
    </source>
</reference>
<dbReference type="OrthoDB" id="8704006at2"/>
<dbReference type="KEGG" id="dar:Daro_2571"/>
<organism evidence="1">
    <name type="scientific">Dechloromonas aromatica (strain RCB)</name>
    <dbReference type="NCBI Taxonomy" id="159087"/>
    <lineage>
        <taxon>Bacteria</taxon>
        <taxon>Pseudomonadati</taxon>
        <taxon>Pseudomonadota</taxon>
        <taxon>Betaproteobacteria</taxon>
        <taxon>Rhodocyclales</taxon>
        <taxon>Azonexaceae</taxon>
        <taxon>Dechloromonas</taxon>
    </lineage>
</organism>
<dbReference type="HOGENOM" id="CLU_2272794_0_0_4"/>
<accession>Q47CX7</accession>
<dbReference type="STRING" id="159087.Daro_2571"/>
<dbReference type="eggNOG" id="ENOG5032XII">
    <property type="taxonomic scope" value="Bacteria"/>
</dbReference>
<name>Q47CX7_DECAR</name>
<dbReference type="EMBL" id="CP000089">
    <property type="protein sequence ID" value="AAZ47304.1"/>
    <property type="molecule type" value="Genomic_DNA"/>
</dbReference>
<protein>
    <submittedName>
        <fullName evidence="1">Uncharacterized protein</fullName>
    </submittedName>
</protein>
<gene>
    <name evidence="1" type="ordered locus">Daro_2571</name>
</gene>
<sequence>MYTATHRAGRSTALLTVQAPEDIEFLVKESEVLTGRAGRTFVIASADWLAYRVHWHPIGLKVERLDAAGQILSVRHLLPKEFRRHSLMEALAAGQLFTPPVRRLG</sequence>
<proteinExistence type="predicted"/>
<evidence type="ECO:0000313" key="1">
    <source>
        <dbReference type="EMBL" id="AAZ47304.1"/>
    </source>
</evidence>
<dbReference type="AlphaFoldDB" id="Q47CX7"/>